<name>Z9JHF5_9GAMM</name>
<gene>
    <name evidence="2" type="ORF">AF72_12215</name>
</gene>
<evidence type="ECO:0000256" key="1">
    <source>
        <dbReference type="SAM" id="MobiDB-lite"/>
    </source>
</evidence>
<organism evidence="2 3">
    <name type="scientific">Xylella taiwanensis</name>
    <dbReference type="NCBI Taxonomy" id="1444770"/>
    <lineage>
        <taxon>Bacteria</taxon>
        <taxon>Pseudomonadati</taxon>
        <taxon>Pseudomonadota</taxon>
        <taxon>Gammaproteobacteria</taxon>
        <taxon>Lysobacterales</taxon>
        <taxon>Lysobacteraceae</taxon>
        <taxon>Xylella</taxon>
    </lineage>
</organism>
<feature type="compositionally biased region" description="Polar residues" evidence="1">
    <location>
        <begin position="53"/>
        <end position="69"/>
    </location>
</feature>
<feature type="compositionally biased region" description="Basic and acidic residues" evidence="1">
    <location>
        <begin position="40"/>
        <end position="49"/>
    </location>
</feature>
<dbReference type="KEGG" id="xtw:AB672_03955"/>
<evidence type="ECO:0000313" key="2">
    <source>
        <dbReference type="EMBL" id="EWS77182.1"/>
    </source>
</evidence>
<feature type="region of interest" description="Disordered" evidence="1">
    <location>
        <begin position="1"/>
        <end position="69"/>
    </location>
</feature>
<reference evidence="2 3" key="1">
    <citation type="journal article" date="2014" name="Genome Announc.">
        <title>Draft Genome Sequence of Xylella fastidiosa Pear Leaf Scorch Strain in Taiwan.</title>
        <authorList>
            <person name="Su C.C."/>
            <person name="Deng W.L."/>
            <person name="Jan F.J."/>
            <person name="Chang C.J."/>
            <person name="Huang H."/>
            <person name="Chen J."/>
        </authorList>
    </citation>
    <scope>NUCLEOTIDE SEQUENCE [LARGE SCALE GENOMIC DNA]</scope>
    <source>
        <strain evidence="2 3">PLS229</strain>
    </source>
</reference>
<dbReference type="AlphaFoldDB" id="Z9JHF5"/>
<proteinExistence type="predicted"/>
<feature type="compositionally biased region" description="Polar residues" evidence="1">
    <location>
        <begin position="1"/>
        <end position="11"/>
    </location>
</feature>
<dbReference type="EMBL" id="JDSQ01000028">
    <property type="protein sequence ID" value="EWS77182.1"/>
    <property type="molecule type" value="Genomic_DNA"/>
</dbReference>
<comment type="caution">
    <text evidence="2">The sequence shown here is derived from an EMBL/GenBank/DDBJ whole genome shotgun (WGS) entry which is preliminary data.</text>
</comment>
<dbReference type="STRING" id="1444770.AF72_12215"/>
<accession>Z9JHF5</accession>
<sequence>MQRSKSITYTDTPGAGIVLPQQADMQNRPKPQSLAFMQDRTLHQQHPDPQHIPLQSSSVPNNDQTIWMQ</sequence>
<protein>
    <submittedName>
        <fullName evidence="2">Uncharacterized protein</fullName>
    </submittedName>
</protein>
<dbReference type="Proteomes" id="UP000020406">
    <property type="component" value="Unassembled WGS sequence"/>
</dbReference>
<evidence type="ECO:0000313" key="3">
    <source>
        <dbReference type="Proteomes" id="UP000020406"/>
    </source>
</evidence>